<evidence type="ECO:0000256" key="3">
    <source>
        <dbReference type="ARBA" id="ARBA00007739"/>
    </source>
</evidence>
<keyword evidence="7" id="KW-0808">Transferase</keyword>
<dbReference type="GO" id="GO:0008360">
    <property type="term" value="P:regulation of cell shape"/>
    <property type="evidence" value="ECO:0007669"/>
    <property type="project" value="UniProtKB-KW"/>
</dbReference>
<dbReference type="UniPathway" id="UPA00219"/>
<dbReference type="SUPFAM" id="SSF53955">
    <property type="entry name" value="Lysozyme-like"/>
    <property type="match status" value="1"/>
</dbReference>
<evidence type="ECO:0000313" key="20">
    <source>
        <dbReference type="Proteomes" id="UP000185678"/>
    </source>
</evidence>
<comment type="pathway">
    <text evidence="1">Cell wall biogenesis; peptidoglycan biosynthesis.</text>
</comment>
<protein>
    <submittedName>
        <fullName evidence="19">Penicillin-binding protein 1A</fullName>
    </submittedName>
</protein>
<dbReference type="GO" id="GO:0071555">
    <property type="term" value="P:cell wall organization"/>
    <property type="evidence" value="ECO:0007669"/>
    <property type="project" value="UniProtKB-KW"/>
</dbReference>
<comment type="catalytic activity">
    <reaction evidence="13">
        <text>Preferential cleavage: (Ac)2-L-Lys-D-Ala-|-D-Ala. Also transpeptidation of peptidyl-alanyl moieties that are N-acyl substituents of D-alanine.</text>
        <dbReference type="EC" id="3.4.16.4"/>
    </reaction>
</comment>
<keyword evidence="12" id="KW-0961">Cell wall biogenesis/degradation</keyword>
<keyword evidence="8" id="KW-0378">Hydrolase</keyword>
<evidence type="ECO:0000256" key="7">
    <source>
        <dbReference type="ARBA" id="ARBA00022679"/>
    </source>
</evidence>
<keyword evidence="20" id="KW-1185">Reference proteome</keyword>
<dbReference type="Pfam" id="PF00905">
    <property type="entry name" value="Transpeptidase"/>
    <property type="match status" value="1"/>
</dbReference>
<keyword evidence="9" id="KW-0133">Cell shape</keyword>
<keyword evidence="16" id="KW-1133">Transmembrane helix</keyword>
<evidence type="ECO:0000256" key="10">
    <source>
        <dbReference type="ARBA" id="ARBA00022984"/>
    </source>
</evidence>
<evidence type="ECO:0000256" key="12">
    <source>
        <dbReference type="ARBA" id="ARBA00023316"/>
    </source>
</evidence>
<evidence type="ECO:0000256" key="1">
    <source>
        <dbReference type="ARBA" id="ARBA00004752"/>
    </source>
</evidence>
<dbReference type="GO" id="GO:0030288">
    <property type="term" value="C:outer membrane-bounded periplasmic space"/>
    <property type="evidence" value="ECO:0007669"/>
    <property type="project" value="TreeGrafter"/>
</dbReference>
<evidence type="ECO:0000256" key="6">
    <source>
        <dbReference type="ARBA" id="ARBA00022676"/>
    </source>
</evidence>
<keyword evidence="11" id="KW-0511">Multifunctional enzyme</keyword>
<gene>
    <name evidence="19" type="ORF">SAMN05421779_11226</name>
</gene>
<evidence type="ECO:0000256" key="14">
    <source>
        <dbReference type="ARBA" id="ARBA00049902"/>
    </source>
</evidence>
<comment type="catalytic activity">
    <reaction evidence="14">
        <text>[GlcNAc-(1-&gt;4)-Mur2Ac(oyl-L-Ala-gamma-D-Glu-L-Lys-D-Ala-D-Ala)](n)-di-trans,octa-cis-undecaprenyl diphosphate + beta-D-GlcNAc-(1-&gt;4)-Mur2Ac(oyl-L-Ala-gamma-D-Glu-L-Lys-D-Ala-D-Ala)-di-trans,octa-cis-undecaprenyl diphosphate = [GlcNAc-(1-&gt;4)-Mur2Ac(oyl-L-Ala-gamma-D-Glu-L-Lys-D-Ala-D-Ala)](n+1)-di-trans,octa-cis-undecaprenyl diphosphate + di-trans,octa-cis-undecaprenyl diphosphate + H(+)</text>
        <dbReference type="Rhea" id="RHEA:23708"/>
        <dbReference type="Rhea" id="RHEA-COMP:9602"/>
        <dbReference type="Rhea" id="RHEA-COMP:9603"/>
        <dbReference type="ChEBI" id="CHEBI:15378"/>
        <dbReference type="ChEBI" id="CHEBI:58405"/>
        <dbReference type="ChEBI" id="CHEBI:60033"/>
        <dbReference type="ChEBI" id="CHEBI:78435"/>
        <dbReference type="EC" id="2.4.99.28"/>
    </reaction>
</comment>
<evidence type="ECO:0000256" key="5">
    <source>
        <dbReference type="ARBA" id="ARBA00022670"/>
    </source>
</evidence>
<accession>A0A1N7Q942</accession>
<dbReference type="GO" id="GO:0006508">
    <property type="term" value="P:proteolysis"/>
    <property type="evidence" value="ECO:0007669"/>
    <property type="project" value="UniProtKB-KW"/>
</dbReference>
<dbReference type="InterPro" id="IPR001264">
    <property type="entry name" value="Glyco_trans_51"/>
</dbReference>
<evidence type="ECO:0000256" key="2">
    <source>
        <dbReference type="ARBA" id="ARBA00007090"/>
    </source>
</evidence>
<evidence type="ECO:0000256" key="4">
    <source>
        <dbReference type="ARBA" id="ARBA00022645"/>
    </source>
</evidence>
<dbReference type="PANTHER" id="PTHR32282:SF33">
    <property type="entry name" value="PEPTIDOGLYCAN GLYCOSYLTRANSFERASE"/>
    <property type="match status" value="1"/>
</dbReference>
<dbReference type="Proteomes" id="UP000185678">
    <property type="component" value="Unassembled WGS sequence"/>
</dbReference>
<dbReference type="Gene3D" id="1.10.3810.10">
    <property type="entry name" value="Biosynthetic peptidoglycan transglycosylase-like"/>
    <property type="match status" value="1"/>
</dbReference>
<feature type="domain" description="Penicillin-binding protein transpeptidase" evidence="17">
    <location>
        <begin position="431"/>
        <end position="693"/>
    </location>
</feature>
<evidence type="ECO:0000256" key="15">
    <source>
        <dbReference type="SAM" id="MobiDB-lite"/>
    </source>
</evidence>
<reference evidence="19 20" key="1">
    <citation type="submission" date="2017-01" db="EMBL/GenBank/DDBJ databases">
        <authorList>
            <person name="Mah S.A."/>
            <person name="Swanson W.J."/>
            <person name="Moy G.W."/>
            <person name="Vacquier V.D."/>
        </authorList>
    </citation>
    <scope>NUCLEOTIDE SEQUENCE [LARGE SCALE GENOMIC DNA]</scope>
    <source>
        <strain evidence="19 20">DSM 11589</strain>
    </source>
</reference>
<dbReference type="GO" id="GO:0008955">
    <property type="term" value="F:peptidoglycan glycosyltransferase activity"/>
    <property type="evidence" value="ECO:0007669"/>
    <property type="project" value="UniProtKB-EC"/>
</dbReference>
<feature type="domain" description="Glycosyl transferase family 51" evidence="18">
    <location>
        <begin position="171"/>
        <end position="344"/>
    </location>
</feature>
<organism evidence="19 20">
    <name type="scientific">Insolitispirillum peregrinum</name>
    <dbReference type="NCBI Taxonomy" id="80876"/>
    <lineage>
        <taxon>Bacteria</taxon>
        <taxon>Pseudomonadati</taxon>
        <taxon>Pseudomonadota</taxon>
        <taxon>Alphaproteobacteria</taxon>
        <taxon>Rhodospirillales</taxon>
        <taxon>Novispirillaceae</taxon>
        <taxon>Insolitispirillum</taxon>
    </lineage>
</organism>
<evidence type="ECO:0000313" key="19">
    <source>
        <dbReference type="EMBL" id="SIT19344.1"/>
    </source>
</evidence>
<dbReference type="Pfam" id="PF00912">
    <property type="entry name" value="Transgly"/>
    <property type="match status" value="1"/>
</dbReference>
<feature type="compositionally biased region" description="Basic and acidic residues" evidence="15">
    <location>
        <begin position="35"/>
        <end position="52"/>
    </location>
</feature>
<evidence type="ECO:0000256" key="13">
    <source>
        <dbReference type="ARBA" id="ARBA00034000"/>
    </source>
</evidence>
<feature type="compositionally biased region" description="Pro residues" evidence="15">
    <location>
        <begin position="57"/>
        <end position="67"/>
    </location>
</feature>
<evidence type="ECO:0000256" key="16">
    <source>
        <dbReference type="SAM" id="Phobius"/>
    </source>
</evidence>
<keyword evidence="6" id="KW-0328">Glycosyltransferase</keyword>
<dbReference type="SUPFAM" id="SSF56601">
    <property type="entry name" value="beta-lactamase/transpeptidase-like"/>
    <property type="match status" value="1"/>
</dbReference>
<sequence length="788" mass="84952">MPFPPSSDDDDRRPAALPHSAWQPKPASRFRRRPRDPQQDQPREQREPRMTRDPQASSPPPQQPAPPLSATRAGPQPPRPAPTASASTARRDAPPPPPPRPPARRQGNSRPPRPPRRLFGRLLRWAAVLFIWGVASVGVLVAWYAHDLPSLADVSSATRRPSLLIEGSDGSIIANYGDLYGEVIDVSELPPWVPGAVISIEDRRFYDHHGVDPLGLLRAVVVNVQKGRMAQGGSTLTQQVVKNVFLSQERTLKRKVQELLLSLWLERTFTKQQILTLYLNRVYLGAGTYGVEAAAQRYFGVSARQVTPFQAAVLAGLLKAPSRYSPASNPDLATSRASVVLNAMVENGVLTQQQAQQALATAPTALANASKARPGRYFSDWVMEQVDDLAGSVSQDLIIKTTLDPTIQAAAEQALAKTLDSKGPAANAGEGAMVVLTPDGAVRAMVGGRSYANSQYNRAVQALRQPGSSFKPFVYLAGLESGLLPDDAVEDAPITISGWSPENFDHRYHGQVTLRDAVANSLNTVAVRVSQRAGLQQVISVAHRLGITADLQPTPSLALGTQETAVLPLVGAYAAFANGGYAAPPFGISEITTRDGQILYLHQQGEQKQVIRPQDVGNMNQLLSGVIQSGTGKRAAIGRPAAGKTGTSADYRDAWFIGYTADYVAGVWIGNDNNTPMKRVTGGSLPADVWREVMLAAQKGKPMRDLPVGETDDLIGRLLRSVLGEDSPRPSNAPYTNPLSASEEPQELAPQQPAPEAQRNRPAPLLNGTIQPDGSLTHQQVIDLFNKN</sequence>
<dbReference type="InterPro" id="IPR001460">
    <property type="entry name" value="PCN-bd_Tpept"/>
</dbReference>
<keyword evidence="5" id="KW-0645">Protease</keyword>
<dbReference type="Gene3D" id="3.40.710.10">
    <property type="entry name" value="DD-peptidase/beta-lactamase superfamily"/>
    <property type="match status" value="1"/>
</dbReference>
<feature type="compositionally biased region" description="Low complexity" evidence="15">
    <location>
        <begin position="741"/>
        <end position="757"/>
    </location>
</feature>
<keyword evidence="16" id="KW-0812">Transmembrane</keyword>
<feature type="compositionally biased region" description="Polar residues" evidence="15">
    <location>
        <begin position="768"/>
        <end position="778"/>
    </location>
</feature>
<feature type="region of interest" description="Disordered" evidence="15">
    <location>
        <begin position="1"/>
        <end position="115"/>
    </location>
</feature>
<dbReference type="NCBIfam" id="TIGR02074">
    <property type="entry name" value="PBP_1a_fam"/>
    <property type="match status" value="1"/>
</dbReference>
<feature type="region of interest" description="Disordered" evidence="15">
    <location>
        <begin position="721"/>
        <end position="778"/>
    </location>
</feature>
<dbReference type="InterPro" id="IPR050396">
    <property type="entry name" value="Glycosyltr_51/Transpeptidase"/>
</dbReference>
<comment type="similarity">
    <text evidence="2">In the C-terminal section; belongs to the transpeptidase family.</text>
</comment>
<keyword evidence="16" id="KW-0472">Membrane</keyword>
<dbReference type="GO" id="GO:0009252">
    <property type="term" value="P:peptidoglycan biosynthetic process"/>
    <property type="evidence" value="ECO:0007669"/>
    <property type="project" value="UniProtKB-UniPathway"/>
</dbReference>
<dbReference type="EMBL" id="FTOA01000012">
    <property type="protein sequence ID" value="SIT19344.1"/>
    <property type="molecule type" value="Genomic_DNA"/>
</dbReference>
<evidence type="ECO:0000259" key="17">
    <source>
        <dbReference type="Pfam" id="PF00905"/>
    </source>
</evidence>
<evidence type="ECO:0000259" key="18">
    <source>
        <dbReference type="Pfam" id="PF00912"/>
    </source>
</evidence>
<dbReference type="InterPro" id="IPR012338">
    <property type="entry name" value="Beta-lactam/transpept-like"/>
</dbReference>
<dbReference type="InterPro" id="IPR023346">
    <property type="entry name" value="Lysozyme-like_dom_sf"/>
</dbReference>
<keyword evidence="10" id="KW-0573">Peptidoglycan synthesis</keyword>
<evidence type="ECO:0000256" key="8">
    <source>
        <dbReference type="ARBA" id="ARBA00022801"/>
    </source>
</evidence>
<dbReference type="PANTHER" id="PTHR32282">
    <property type="entry name" value="BINDING PROTEIN TRANSPEPTIDASE, PUTATIVE-RELATED"/>
    <property type="match status" value="1"/>
</dbReference>
<dbReference type="STRING" id="80876.SAMN05421779_11226"/>
<keyword evidence="4" id="KW-0121">Carboxypeptidase</keyword>
<comment type="similarity">
    <text evidence="3">In the N-terminal section; belongs to the glycosyltransferase 51 family.</text>
</comment>
<dbReference type="GO" id="GO:0009002">
    <property type="term" value="F:serine-type D-Ala-D-Ala carboxypeptidase activity"/>
    <property type="evidence" value="ECO:0007669"/>
    <property type="project" value="UniProtKB-EC"/>
</dbReference>
<dbReference type="InterPro" id="IPR036950">
    <property type="entry name" value="PBP_transglycosylase"/>
</dbReference>
<evidence type="ECO:0000256" key="9">
    <source>
        <dbReference type="ARBA" id="ARBA00022960"/>
    </source>
</evidence>
<feature type="compositionally biased region" description="Polar residues" evidence="15">
    <location>
        <begin position="729"/>
        <end position="740"/>
    </location>
</feature>
<dbReference type="GO" id="GO:0008658">
    <property type="term" value="F:penicillin binding"/>
    <property type="evidence" value="ECO:0007669"/>
    <property type="project" value="InterPro"/>
</dbReference>
<evidence type="ECO:0000256" key="11">
    <source>
        <dbReference type="ARBA" id="ARBA00023268"/>
    </source>
</evidence>
<proteinExistence type="inferred from homology"/>
<name>A0A1N7Q942_9PROT</name>
<feature type="transmembrane region" description="Helical" evidence="16">
    <location>
        <begin position="122"/>
        <end position="145"/>
    </location>
</feature>
<dbReference type="FunFam" id="1.10.3810.10:FF:000001">
    <property type="entry name" value="Penicillin-binding protein 1A"/>
    <property type="match status" value="1"/>
</dbReference>
<dbReference type="AlphaFoldDB" id="A0A1N7Q942"/>